<dbReference type="AlphaFoldDB" id="A0A5R8KF02"/>
<name>A0A5R8KF02_9BACT</name>
<feature type="transmembrane region" description="Helical" evidence="1">
    <location>
        <begin position="31"/>
        <end position="48"/>
    </location>
</feature>
<evidence type="ECO:0000313" key="3">
    <source>
        <dbReference type="Proteomes" id="UP000306196"/>
    </source>
</evidence>
<keyword evidence="1" id="KW-0812">Transmembrane</keyword>
<gene>
    <name evidence="2" type="ORF">FEM03_11020</name>
</gene>
<dbReference type="Proteomes" id="UP000306196">
    <property type="component" value="Unassembled WGS sequence"/>
</dbReference>
<feature type="transmembrane region" description="Helical" evidence="1">
    <location>
        <begin position="68"/>
        <end position="86"/>
    </location>
</feature>
<sequence>MNPDVIDLTEEDVKRGFQIACYTTAQRRRRLFIAVALSALLALFASLSTSNEAHMKIGSFDYSKMFQYSLKVFSFVFVGGFAFYLTSNLQKSRQKRYSALMAREWKSVTGGVAKVSLHDGFFNLLFSESEEKFFTTQIKLIIETQDYFVIVIGNDQKERFIPLPRNNLVSSWLDVSADGIKKENVSIKLT</sequence>
<evidence type="ECO:0000256" key="1">
    <source>
        <dbReference type="SAM" id="Phobius"/>
    </source>
</evidence>
<organism evidence="2 3">
    <name type="scientific">Phragmitibacter flavus</name>
    <dbReference type="NCBI Taxonomy" id="2576071"/>
    <lineage>
        <taxon>Bacteria</taxon>
        <taxon>Pseudomonadati</taxon>
        <taxon>Verrucomicrobiota</taxon>
        <taxon>Verrucomicrobiia</taxon>
        <taxon>Verrucomicrobiales</taxon>
        <taxon>Verrucomicrobiaceae</taxon>
        <taxon>Phragmitibacter</taxon>
    </lineage>
</organism>
<dbReference type="RefSeq" id="WP_138086301.1">
    <property type="nucleotide sequence ID" value="NZ_VAUV01000007.1"/>
</dbReference>
<comment type="caution">
    <text evidence="2">The sequence shown here is derived from an EMBL/GenBank/DDBJ whole genome shotgun (WGS) entry which is preliminary data.</text>
</comment>
<keyword evidence="1" id="KW-1133">Transmembrane helix</keyword>
<protein>
    <recommendedName>
        <fullName evidence="4">YcxB family protein</fullName>
    </recommendedName>
</protein>
<dbReference type="EMBL" id="VAUV01000007">
    <property type="protein sequence ID" value="TLD70831.1"/>
    <property type="molecule type" value="Genomic_DNA"/>
</dbReference>
<keyword evidence="1" id="KW-0472">Membrane</keyword>
<proteinExistence type="predicted"/>
<reference evidence="2 3" key="1">
    <citation type="submission" date="2019-05" db="EMBL/GenBank/DDBJ databases">
        <title>Verrucobacter flavum gen. nov., sp. nov. a new member of the family Verrucomicrobiaceae.</title>
        <authorList>
            <person name="Szuroczki S."/>
            <person name="Abbaszade G."/>
            <person name="Szabo A."/>
            <person name="Felfoldi T."/>
            <person name="Schumann P."/>
            <person name="Boka K."/>
            <person name="Keki Z."/>
            <person name="Toumi M."/>
            <person name="Toth E."/>
        </authorList>
    </citation>
    <scope>NUCLEOTIDE SEQUENCE [LARGE SCALE GENOMIC DNA]</scope>
    <source>
        <strain evidence="2 3">MG-N-17</strain>
    </source>
</reference>
<keyword evidence="3" id="KW-1185">Reference proteome</keyword>
<evidence type="ECO:0008006" key="4">
    <source>
        <dbReference type="Google" id="ProtNLM"/>
    </source>
</evidence>
<accession>A0A5R8KF02</accession>
<evidence type="ECO:0000313" key="2">
    <source>
        <dbReference type="EMBL" id="TLD70831.1"/>
    </source>
</evidence>